<dbReference type="EMBL" id="LAZR01044978">
    <property type="protein sequence ID" value="KKL01108.1"/>
    <property type="molecule type" value="Genomic_DNA"/>
</dbReference>
<proteinExistence type="predicted"/>
<organism evidence="1">
    <name type="scientific">marine sediment metagenome</name>
    <dbReference type="NCBI Taxonomy" id="412755"/>
    <lineage>
        <taxon>unclassified sequences</taxon>
        <taxon>metagenomes</taxon>
        <taxon>ecological metagenomes</taxon>
    </lineage>
</organism>
<comment type="caution">
    <text evidence="1">The sequence shown here is derived from an EMBL/GenBank/DDBJ whole genome shotgun (WGS) entry which is preliminary data.</text>
</comment>
<gene>
    <name evidence="1" type="ORF">LCGC14_2627390</name>
</gene>
<name>A0A0F9CTU6_9ZZZZ</name>
<accession>A0A0F9CTU6</accession>
<reference evidence="1" key="1">
    <citation type="journal article" date="2015" name="Nature">
        <title>Complex archaea that bridge the gap between prokaryotes and eukaryotes.</title>
        <authorList>
            <person name="Spang A."/>
            <person name="Saw J.H."/>
            <person name="Jorgensen S.L."/>
            <person name="Zaremba-Niedzwiedzka K."/>
            <person name="Martijn J."/>
            <person name="Lind A.E."/>
            <person name="van Eijk R."/>
            <person name="Schleper C."/>
            <person name="Guy L."/>
            <person name="Ettema T.J."/>
        </authorList>
    </citation>
    <scope>NUCLEOTIDE SEQUENCE</scope>
</reference>
<sequence length="107" mass="11819">MPCDLPSTLRTQALSKTEIAAFQQQIRDPLVINEHVLGGIYLNQLSPTIAKLVGQFYYLLKAGGINNSAGLLDYEKLAITALKWHDKASYVNLIHNCGTSEQLPLHV</sequence>
<dbReference type="AlphaFoldDB" id="A0A0F9CTU6"/>
<protein>
    <submittedName>
        <fullName evidence="1">Uncharacterized protein</fullName>
    </submittedName>
</protein>
<feature type="non-terminal residue" evidence="1">
    <location>
        <position position="107"/>
    </location>
</feature>
<evidence type="ECO:0000313" key="1">
    <source>
        <dbReference type="EMBL" id="KKL01108.1"/>
    </source>
</evidence>